<accession>A0ABQ1U2I8</accession>
<dbReference type="InterPro" id="IPR011250">
    <property type="entry name" value="OMP/PagP_B-barrel"/>
</dbReference>
<evidence type="ECO:0000313" key="2">
    <source>
        <dbReference type="EMBL" id="GGF09491.1"/>
    </source>
</evidence>
<reference evidence="3" key="1">
    <citation type="journal article" date="2019" name="Int. J. Syst. Evol. Microbiol.">
        <title>The Global Catalogue of Microorganisms (GCM) 10K type strain sequencing project: providing services to taxonomists for standard genome sequencing and annotation.</title>
        <authorList>
            <consortium name="The Broad Institute Genomics Platform"/>
            <consortium name="The Broad Institute Genome Sequencing Center for Infectious Disease"/>
            <person name="Wu L."/>
            <person name="Ma J."/>
        </authorList>
    </citation>
    <scope>NUCLEOTIDE SEQUENCE [LARGE SCALE GENOMIC DNA]</scope>
    <source>
        <strain evidence="3">CGMCC 1.16060</strain>
    </source>
</reference>
<comment type="caution">
    <text evidence="2">The sequence shown here is derived from an EMBL/GenBank/DDBJ whole genome shotgun (WGS) entry which is preliminary data.</text>
</comment>
<evidence type="ECO:0008006" key="4">
    <source>
        <dbReference type="Google" id="ProtNLM"/>
    </source>
</evidence>
<dbReference type="Proteomes" id="UP000655016">
    <property type="component" value="Unassembled WGS sequence"/>
</dbReference>
<name>A0ABQ1U2I8_9FLAO</name>
<protein>
    <recommendedName>
        <fullName evidence="4">Outer membrane protein beta-barrel domain-containing protein</fullName>
    </recommendedName>
</protein>
<dbReference type="EMBL" id="BMKP01000003">
    <property type="protein sequence ID" value="GGF09491.1"/>
    <property type="molecule type" value="Genomic_DNA"/>
</dbReference>
<feature type="signal peptide" evidence="1">
    <location>
        <begin position="1"/>
        <end position="19"/>
    </location>
</feature>
<proteinExistence type="predicted"/>
<keyword evidence="1" id="KW-0732">Signal</keyword>
<dbReference type="SUPFAM" id="SSF56925">
    <property type="entry name" value="OMPA-like"/>
    <property type="match status" value="1"/>
</dbReference>
<feature type="chain" id="PRO_5045983200" description="Outer membrane protein beta-barrel domain-containing protein" evidence="1">
    <location>
        <begin position="20"/>
        <end position="168"/>
    </location>
</feature>
<organism evidence="2 3">
    <name type="scientific">Flavobacterium limi</name>
    <dbReference type="NCBI Taxonomy" id="2045105"/>
    <lineage>
        <taxon>Bacteria</taxon>
        <taxon>Pseudomonadati</taxon>
        <taxon>Bacteroidota</taxon>
        <taxon>Flavobacteriia</taxon>
        <taxon>Flavobacteriales</taxon>
        <taxon>Flavobacteriaceae</taxon>
        <taxon>Flavobacterium</taxon>
    </lineage>
</organism>
<evidence type="ECO:0000256" key="1">
    <source>
        <dbReference type="SAM" id="SignalP"/>
    </source>
</evidence>
<keyword evidence="3" id="KW-1185">Reference proteome</keyword>
<gene>
    <name evidence="2" type="ORF">GCM10011518_18350</name>
</gene>
<sequence length="168" mass="18232">MKKIILSAIAVMAFAFANAQEQTAKGKWLIEANTGFGDGVGSTQFGLWSQDGNTAYNIGAEGGYFVANNLAVKLGLGYGDDGDDFSTFAYKVGAKYYIANKFPVELSYNGVDNKDFDENPSYIGLQGGYAIFLGSNVSIEPGVRYNHSLNDDFYESAFQFNVGFALHF</sequence>
<evidence type="ECO:0000313" key="3">
    <source>
        <dbReference type="Proteomes" id="UP000655016"/>
    </source>
</evidence>